<gene>
    <name evidence="1" type="ORF">F5876DRAFT_70792</name>
</gene>
<comment type="caution">
    <text evidence="1">The sequence shown here is derived from an EMBL/GenBank/DDBJ whole genome shotgun (WGS) entry which is preliminary data.</text>
</comment>
<keyword evidence="2" id="KW-1185">Reference proteome</keyword>
<proteinExistence type="predicted"/>
<protein>
    <submittedName>
        <fullName evidence="1">Uncharacterized protein</fullName>
    </submittedName>
</protein>
<reference evidence="1" key="1">
    <citation type="submission" date="2022-09" db="EMBL/GenBank/DDBJ databases">
        <title>A Global Phylogenomic Analysis of the Shiitake Genus Lentinula.</title>
        <authorList>
            <consortium name="DOE Joint Genome Institute"/>
            <person name="Sierra-Patev S."/>
            <person name="Min B."/>
            <person name="Naranjo-Ortiz M."/>
            <person name="Looney B."/>
            <person name="Konkel Z."/>
            <person name="Slot J.C."/>
            <person name="Sakamoto Y."/>
            <person name="Steenwyk J.L."/>
            <person name="Rokas A."/>
            <person name="Carro J."/>
            <person name="Camarero S."/>
            <person name="Ferreira P."/>
            <person name="Molpeceres G."/>
            <person name="Ruiz-Duenas F.J."/>
            <person name="Serrano A."/>
            <person name="Henrissat B."/>
            <person name="Drula E."/>
            <person name="Hughes K.W."/>
            <person name="Mata J.L."/>
            <person name="Ishikawa N.K."/>
            <person name="Vargas-Isla R."/>
            <person name="Ushijima S."/>
            <person name="Smith C.A."/>
            <person name="Ahrendt S."/>
            <person name="Andreopoulos W."/>
            <person name="He G."/>
            <person name="Labutti K."/>
            <person name="Lipzen A."/>
            <person name="Ng V."/>
            <person name="Riley R."/>
            <person name="Sandor L."/>
            <person name="Barry K."/>
            <person name="Martinez A.T."/>
            <person name="Xiao Y."/>
            <person name="Gibbons J.G."/>
            <person name="Terashima K."/>
            <person name="Grigoriev I.V."/>
            <person name="Hibbett D.S."/>
        </authorList>
    </citation>
    <scope>NUCLEOTIDE SEQUENCE</scope>
    <source>
        <strain evidence="1">TMI1499</strain>
    </source>
</reference>
<name>A0ACC1THW3_9AGAR</name>
<dbReference type="Proteomes" id="UP001163835">
    <property type="component" value="Unassembled WGS sequence"/>
</dbReference>
<evidence type="ECO:0000313" key="1">
    <source>
        <dbReference type="EMBL" id="KAJ3804257.1"/>
    </source>
</evidence>
<accession>A0ACC1THW3</accession>
<organism evidence="1 2">
    <name type="scientific">Lentinula aff. lateritia</name>
    <dbReference type="NCBI Taxonomy" id="2804960"/>
    <lineage>
        <taxon>Eukaryota</taxon>
        <taxon>Fungi</taxon>
        <taxon>Dikarya</taxon>
        <taxon>Basidiomycota</taxon>
        <taxon>Agaricomycotina</taxon>
        <taxon>Agaricomycetes</taxon>
        <taxon>Agaricomycetidae</taxon>
        <taxon>Agaricales</taxon>
        <taxon>Marasmiineae</taxon>
        <taxon>Omphalotaceae</taxon>
        <taxon>Lentinula</taxon>
    </lineage>
</organism>
<sequence>MSAFGKGYQLDMSNDQDWDHYETLHPHYVLTLEDTLCQGGHFYSSQTFIKTGLTIFHIIVAADYLTKKPDAKSQTDFHIILEYTRKKIILFEPEYLALLQKAESQKTKSRSHVIPHVPNFSILEDIVGFFMLHNIALLGPVHTLNMKQQLKTLQKPFLLAKADALDIAKWHSKSPTILVYQLAYTTKLLMLAMGICIAYYCHKKHQKPQQLSQQLLTDDMLIPINDNY</sequence>
<dbReference type="EMBL" id="MU796145">
    <property type="protein sequence ID" value="KAJ3804257.1"/>
    <property type="molecule type" value="Genomic_DNA"/>
</dbReference>
<evidence type="ECO:0000313" key="2">
    <source>
        <dbReference type="Proteomes" id="UP001163835"/>
    </source>
</evidence>